<feature type="signal peptide" evidence="1">
    <location>
        <begin position="1"/>
        <end position="30"/>
    </location>
</feature>
<protein>
    <recommendedName>
        <fullName evidence="2">Putative auto-transporter adhesin head GIN domain-containing protein</fullName>
    </recommendedName>
</protein>
<dbReference type="Pfam" id="PF10988">
    <property type="entry name" value="DUF2807"/>
    <property type="match status" value="1"/>
</dbReference>
<dbReference type="Gene3D" id="2.160.20.120">
    <property type="match status" value="1"/>
</dbReference>
<proteinExistence type="predicted"/>
<feature type="chain" id="PRO_5046460640" description="Putative auto-transporter adhesin head GIN domain-containing protein" evidence="1">
    <location>
        <begin position="31"/>
        <end position="243"/>
    </location>
</feature>
<accession>A0ABQ3LPE5</accession>
<dbReference type="Proteomes" id="UP000652430">
    <property type="component" value="Unassembled WGS sequence"/>
</dbReference>
<keyword evidence="1" id="KW-0732">Signal</keyword>
<gene>
    <name evidence="3" type="ORF">GCM10008023_25970</name>
</gene>
<name>A0ABQ3LPE5_9SPHN</name>
<sequence length="243" mass="24344">MRGAALARMVAAMLRFLTLAMLVAVAPARAAERSYFIGDFDRIRVEGPFDVRLATRGTPAARVTGATDGLDVHVDARVLTIRGTARDSDGSSRAGAADPPTIYVRTTDLHAAAVIGGGKLVIAGPLRGARVDLQISGSGSITAPELAADQVSVTLVGAGAMTLGGRTARLRVLSTGAGSIDASALLANEALLRLDGSGATQANARYVADVVTTGLGAVTVSGSPKCKVKAPAGAPVTCGGSAP</sequence>
<evidence type="ECO:0000313" key="4">
    <source>
        <dbReference type="Proteomes" id="UP000652430"/>
    </source>
</evidence>
<dbReference type="RefSeq" id="WP_133191060.1">
    <property type="nucleotide sequence ID" value="NZ_BNAQ01000003.1"/>
</dbReference>
<comment type="caution">
    <text evidence="3">The sequence shown here is derived from an EMBL/GenBank/DDBJ whole genome shotgun (WGS) entry which is preliminary data.</text>
</comment>
<keyword evidence="4" id="KW-1185">Reference proteome</keyword>
<organism evidence="3 4">
    <name type="scientific">Sphingomonas glacialis</name>
    <dbReference type="NCBI Taxonomy" id="658225"/>
    <lineage>
        <taxon>Bacteria</taxon>
        <taxon>Pseudomonadati</taxon>
        <taxon>Pseudomonadota</taxon>
        <taxon>Alphaproteobacteria</taxon>
        <taxon>Sphingomonadales</taxon>
        <taxon>Sphingomonadaceae</taxon>
        <taxon>Sphingomonas</taxon>
    </lineage>
</organism>
<evidence type="ECO:0000256" key="1">
    <source>
        <dbReference type="SAM" id="SignalP"/>
    </source>
</evidence>
<feature type="domain" description="Putative auto-transporter adhesin head GIN" evidence="2">
    <location>
        <begin position="39"/>
        <end position="224"/>
    </location>
</feature>
<dbReference type="EMBL" id="BNAQ01000003">
    <property type="protein sequence ID" value="GHH19204.1"/>
    <property type="molecule type" value="Genomic_DNA"/>
</dbReference>
<dbReference type="InterPro" id="IPR021255">
    <property type="entry name" value="DUF2807"/>
</dbReference>
<reference evidence="4" key="1">
    <citation type="journal article" date="2019" name="Int. J. Syst. Evol. Microbiol.">
        <title>The Global Catalogue of Microorganisms (GCM) 10K type strain sequencing project: providing services to taxonomists for standard genome sequencing and annotation.</title>
        <authorList>
            <consortium name="The Broad Institute Genomics Platform"/>
            <consortium name="The Broad Institute Genome Sequencing Center for Infectious Disease"/>
            <person name="Wu L."/>
            <person name="Ma J."/>
        </authorList>
    </citation>
    <scope>NUCLEOTIDE SEQUENCE [LARGE SCALE GENOMIC DNA]</scope>
    <source>
        <strain evidence="4">CGMCC 1.8957</strain>
    </source>
</reference>
<evidence type="ECO:0000313" key="3">
    <source>
        <dbReference type="EMBL" id="GHH19204.1"/>
    </source>
</evidence>
<evidence type="ECO:0000259" key="2">
    <source>
        <dbReference type="Pfam" id="PF10988"/>
    </source>
</evidence>